<dbReference type="Proteomes" id="UP001147830">
    <property type="component" value="Unassembled WGS sequence"/>
</dbReference>
<reference evidence="6" key="1">
    <citation type="journal article" date="2022" name="Front. Microbiol.">
        <title>Genome-based taxonomic rearrangement of Oceanobacter-related bacteria including the description of Thalassolituus hydrocarbonoclasticus sp. nov. and Thalassolituus pacificus sp. nov. and emended description of the genus Thalassolituus.</title>
        <authorList>
            <person name="Dong C."/>
            <person name="Wei L."/>
            <person name="Wang J."/>
            <person name="Lai Q."/>
            <person name="Huang Z."/>
            <person name="Shao Z."/>
        </authorList>
    </citation>
    <scope>NUCLEOTIDE SEQUENCE</scope>
    <source>
        <strain evidence="6">59MF3M-4</strain>
    </source>
</reference>
<dbReference type="SUPFAM" id="SSF51316">
    <property type="entry name" value="Mss4-like"/>
    <property type="match status" value="1"/>
</dbReference>
<dbReference type="InterPro" id="IPR006913">
    <property type="entry name" value="CENP-V/GFA"/>
</dbReference>
<keyword evidence="2" id="KW-0479">Metal-binding</keyword>
<evidence type="ECO:0000256" key="2">
    <source>
        <dbReference type="ARBA" id="ARBA00022723"/>
    </source>
</evidence>
<dbReference type="PANTHER" id="PTHR33337:SF40">
    <property type="entry name" value="CENP-V_GFA DOMAIN-CONTAINING PROTEIN-RELATED"/>
    <property type="match status" value="1"/>
</dbReference>
<sequence length="135" mass="14732">MTTSYKGSCLCGAVQFTVTGDFQSFFLCHCQHCQKDTGSAHAANLFSTSVTLNWDRGAEQVKVFNLPNSRHCKSFCRECGSALPTRQMDGQLLVVPAGSLDNSLSMRPNAHLFMASKADWDHDLESVTKLDGLPG</sequence>
<dbReference type="Gene3D" id="3.90.1590.10">
    <property type="entry name" value="glutathione-dependent formaldehyde- activating enzyme (gfa)"/>
    <property type="match status" value="1"/>
</dbReference>
<dbReference type="PROSITE" id="PS51891">
    <property type="entry name" value="CENP_V_GFA"/>
    <property type="match status" value="1"/>
</dbReference>
<accession>A0A9X2WFG5</accession>
<keyword evidence="7" id="KW-1185">Reference proteome</keyword>
<evidence type="ECO:0000313" key="7">
    <source>
        <dbReference type="Proteomes" id="UP001147830"/>
    </source>
</evidence>
<evidence type="ECO:0000313" key="6">
    <source>
        <dbReference type="EMBL" id="MCT7359466.1"/>
    </source>
</evidence>
<evidence type="ECO:0000256" key="1">
    <source>
        <dbReference type="ARBA" id="ARBA00005495"/>
    </source>
</evidence>
<proteinExistence type="inferred from homology"/>
<keyword evidence="3" id="KW-0862">Zinc</keyword>
<dbReference type="PANTHER" id="PTHR33337">
    <property type="entry name" value="GFA DOMAIN-CONTAINING PROTEIN"/>
    <property type="match status" value="1"/>
</dbReference>
<feature type="domain" description="CENP-V/GFA" evidence="5">
    <location>
        <begin position="5"/>
        <end position="121"/>
    </location>
</feature>
<reference evidence="6" key="2">
    <citation type="submission" date="2022-08" db="EMBL/GenBank/DDBJ databases">
        <authorList>
            <person name="Dong C."/>
        </authorList>
    </citation>
    <scope>NUCLEOTIDE SEQUENCE</scope>
    <source>
        <strain evidence="6">59MF3M-4</strain>
    </source>
</reference>
<evidence type="ECO:0000256" key="4">
    <source>
        <dbReference type="ARBA" id="ARBA00023239"/>
    </source>
</evidence>
<organism evidence="6 7">
    <name type="scientific">Thalassolituus pacificus</name>
    <dbReference type="NCBI Taxonomy" id="2975440"/>
    <lineage>
        <taxon>Bacteria</taxon>
        <taxon>Pseudomonadati</taxon>
        <taxon>Pseudomonadota</taxon>
        <taxon>Gammaproteobacteria</taxon>
        <taxon>Oceanospirillales</taxon>
        <taxon>Oceanospirillaceae</taxon>
        <taxon>Thalassolituus</taxon>
    </lineage>
</organism>
<dbReference type="GO" id="GO:0016846">
    <property type="term" value="F:carbon-sulfur lyase activity"/>
    <property type="evidence" value="ECO:0007669"/>
    <property type="project" value="InterPro"/>
</dbReference>
<dbReference type="AlphaFoldDB" id="A0A9X2WFG5"/>
<comment type="similarity">
    <text evidence="1">Belongs to the Gfa family.</text>
</comment>
<dbReference type="Pfam" id="PF04828">
    <property type="entry name" value="GFA"/>
    <property type="match status" value="1"/>
</dbReference>
<comment type="caution">
    <text evidence="6">The sequence shown here is derived from an EMBL/GenBank/DDBJ whole genome shotgun (WGS) entry which is preliminary data.</text>
</comment>
<protein>
    <submittedName>
        <fullName evidence="6">GFA family protein</fullName>
    </submittedName>
</protein>
<evidence type="ECO:0000256" key="3">
    <source>
        <dbReference type="ARBA" id="ARBA00022833"/>
    </source>
</evidence>
<name>A0A9X2WFG5_9GAMM</name>
<gene>
    <name evidence="6" type="ORF">NYR02_10565</name>
</gene>
<keyword evidence="4" id="KW-0456">Lyase</keyword>
<dbReference type="EMBL" id="JAOANI010000018">
    <property type="protein sequence ID" value="MCT7359466.1"/>
    <property type="molecule type" value="Genomic_DNA"/>
</dbReference>
<dbReference type="RefSeq" id="WP_260976336.1">
    <property type="nucleotide sequence ID" value="NZ_JAOANI010000018.1"/>
</dbReference>
<evidence type="ECO:0000259" key="5">
    <source>
        <dbReference type="PROSITE" id="PS51891"/>
    </source>
</evidence>
<dbReference type="GO" id="GO:0046872">
    <property type="term" value="F:metal ion binding"/>
    <property type="evidence" value="ECO:0007669"/>
    <property type="project" value="UniProtKB-KW"/>
</dbReference>
<dbReference type="InterPro" id="IPR011057">
    <property type="entry name" value="Mss4-like_sf"/>
</dbReference>